<keyword evidence="4" id="KW-1185">Reference proteome</keyword>
<keyword evidence="2" id="KW-0732">Signal</keyword>
<name>A0A7C9VXS1_9PSEU</name>
<dbReference type="EMBL" id="JAAMPJ010000006">
    <property type="protein sequence ID" value="NGY61721.1"/>
    <property type="molecule type" value="Genomic_DNA"/>
</dbReference>
<dbReference type="PROSITE" id="PS51257">
    <property type="entry name" value="PROKAR_LIPOPROTEIN"/>
    <property type="match status" value="1"/>
</dbReference>
<feature type="signal peptide" evidence="2">
    <location>
        <begin position="1"/>
        <end position="17"/>
    </location>
</feature>
<feature type="compositionally biased region" description="Low complexity" evidence="1">
    <location>
        <begin position="30"/>
        <end position="41"/>
    </location>
</feature>
<evidence type="ECO:0000313" key="4">
    <source>
        <dbReference type="Proteomes" id="UP000481360"/>
    </source>
</evidence>
<evidence type="ECO:0008006" key="5">
    <source>
        <dbReference type="Google" id="ProtNLM"/>
    </source>
</evidence>
<dbReference type="AlphaFoldDB" id="A0A7C9VXS1"/>
<sequence length="193" mass="20290">MNRSLVLVAVTAALALAACTSTPTPDNNATSTPTGTSTSTPQATVVTEVVTQTVTNPPVKPVIDSFGYGGLKLGMTLQQALDTKLIGPARPGGQPSDVCTTHDILGTGQWVSVSKRIGVANIYFSADMTADGVGVGGTEAALKAKYTNLTQRHMSTNWTTRTPENPSAWFDFTSKDGKLIQALLRHVDQDCHS</sequence>
<evidence type="ECO:0000256" key="1">
    <source>
        <dbReference type="SAM" id="MobiDB-lite"/>
    </source>
</evidence>
<organism evidence="3 4">
    <name type="scientific">Lentzea alba</name>
    <dbReference type="NCBI Taxonomy" id="2714351"/>
    <lineage>
        <taxon>Bacteria</taxon>
        <taxon>Bacillati</taxon>
        <taxon>Actinomycetota</taxon>
        <taxon>Actinomycetes</taxon>
        <taxon>Pseudonocardiales</taxon>
        <taxon>Pseudonocardiaceae</taxon>
        <taxon>Lentzea</taxon>
    </lineage>
</organism>
<dbReference type="RefSeq" id="WP_166048499.1">
    <property type="nucleotide sequence ID" value="NZ_JAAMPJ010000006.1"/>
</dbReference>
<comment type="caution">
    <text evidence="3">The sequence shown here is derived from an EMBL/GenBank/DDBJ whole genome shotgun (WGS) entry which is preliminary data.</text>
</comment>
<feature type="region of interest" description="Disordered" evidence="1">
    <location>
        <begin position="21"/>
        <end position="41"/>
    </location>
</feature>
<evidence type="ECO:0000313" key="3">
    <source>
        <dbReference type="EMBL" id="NGY61721.1"/>
    </source>
</evidence>
<protein>
    <recommendedName>
        <fullName evidence="5">Lipoprotein</fullName>
    </recommendedName>
</protein>
<feature type="chain" id="PRO_5039539502" description="Lipoprotein" evidence="2">
    <location>
        <begin position="18"/>
        <end position="193"/>
    </location>
</feature>
<evidence type="ECO:0000256" key="2">
    <source>
        <dbReference type="SAM" id="SignalP"/>
    </source>
</evidence>
<proteinExistence type="predicted"/>
<accession>A0A7C9VXS1</accession>
<reference evidence="3 4" key="1">
    <citation type="submission" date="2020-03" db="EMBL/GenBank/DDBJ databases">
        <title>Isolation and identification of active actinomycetes.</title>
        <authorList>
            <person name="Sun X."/>
        </authorList>
    </citation>
    <scope>NUCLEOTIDE SEQUENCE [LARGE SCALE GENOMIC DNA]</scope>
    <source>
        <strain evidence="3 4">NEAU-D13</strain>
    </source>
</reference>
<dbReference type="Proteomes" id="UP000481360">
    <property type="component" value="Unassembled WGS sequence"/>
</dbReference>
<gene>
    <name evidence="3" type="ORF">G7043_22595</name>
</gene>